<name>A0ABX7SRF2_9CAUL</name>
<dbReference type="Gene3D" id="1.10.260.40">
    <property type="entry name" value="lambda repressor-like DNA-binding domains"/>
    <property type="match status" value="1"/>
</dbReference>
<feature type="region of interest" description="Disordered" evidence="1">
    <location>
        <begin position="1"/>
        <end position="22"/>
    </location>
</feature>
<dbReference type="InterPro" id="IPR010982">
    <property type="entry name" value="Lambda_DNA-bd_dom_sf"/>
</dbReference>
<evidence type="ECO:0000259" key="2">
    <source>
        <dbReference type="PROSITE" id="PS50943"/>
    </source>
</evidence>
<sequence length="126" mass="12927">MLKPGVSRVEKPSPSERSKPSAGAVALILSALKSSGLESPPAGGAARPLPPRIEPIPLLDGAALGNLVRTKRLALKLTQQQLAEHAGVGRRFVSELEAGKPTIELGKALAACQALGLTLTAQDSHG</sequence>
<keyword evidence="4" id="KW-1185">Reference proteome</keyword>
<dbReference type="Proteomes" id="UP000663942">
    <property type="component" value="Chromosome"/>
</dbReference>
<proteinExistence type="predicted"/>
<protein>
    <submittedName>
        <fullName evidence="3">Helix-turn-helix transcriptional regulator</fullName>
    </submittedName>
</protein>
<dbReference type="PROSITE" id="PS50943">
    <property type="entry name" value="HTH_CROC1"/>
    <property type="match status" value="1"/>
</dbReference>
<feature type="domain" description="HTH cro/C1-type" evidence="2">
    <location>
        <begin position="68"/>
        <end position="122"/>
    </location>
</feature>
<dbReference type="CDD" id="cd00093">
    <property type="entry name" value="HTH_XRE"/>
    <property type="match status" value="1"/>
</dbReference>
<dbReference type="Pfam" id="PF01381">
    <property type="entry name" value="HTH_3"/>
    <property type="match status" value="1"/>
</dbReference>
<dbReference type="InterPro" id="IPR001387">
    <property type="entry name" value="Cro/C1-type_HTH"/>
</dbReference>
<organism evidence="3 4">
    <name type="scientific">Brevundimonas pondensis</name>
    <dbReference type="NCBI Taxonomy" id="2774189"/>
    <lineage>
        <taxon>Bacteria</taxon>
        <taxon>Pseudomonadati</taxon>
        <taxon>Pseudomonadota</taxon>
        <taxon>Alphaproteobacteria</taxon>
        <taxon>Caulobacterales</taxon>
        <taxon>Caulobacteraceae</taxon>
        <taxon>Brevundimonas</taxon>
    </lineage>
</organism>
<dbReference type="NCBIfam" id="TIGR03070">
    <property type="entry name" value="couple_hipB"/>
    <property type="match status" value="1"/>
</dbReference>
<evidence type="ECO:0000256" key="1">
    <source>
        <dbReference type="SAM" id="MobiDB-lite"/>
    </source>
</evidence>
<dbReference type="EMBL" id="CP062006">
    <property type="protein sequence ID" value="QTC89470.1"/>
    <property type="molecule type" value="Genomic_DNA"/>
</dbReference>
<dbReference type="SMART" id="SM00530">
    <property type="entry name" value="HTH_XRE"/>
    <property type="match status" value="1"/>
</dbReference>
<evidence type="ECO:0000313" key="3">
    <source>
        <dbReference type="EMBL" id="QTC89470.1"/>
    </source>
</evidence>
<evidence type="ECO:0000313" key="4">
    <source>
        <dbReference type="Proteomes" id="UP000663942"/>
    </source>
</evidence>
<reference evidence="3 4" key="1">
    <citation type="submission" date="2020-09" db="EMBL/GenBank/DDBJ databases">
        <title>Brevundimonas sp. LVF1 isolated from an oligotrophic pond in Goettingen, Germany.</title>
        <authorList>
            <person name="Friedrich I."/>
            <person name="Klassen A."/>
            <person name="Neubauer H."/>
            <person name="Schneider D."/>
            <person name="Hertel R."/>
            <person name="Daniel R."/>
        </authorList>
    </citation>
    <scope>NUCLEOTIDE SEQUENCE [LARGE SCALE GENOMIC DNA]</scope>
    <source>
        <strain evidence="3 4">LVF1</strain>
    </source>
</reference>
<gene>
    <name evidence="3" type="ORF">IFE19_04955</name>
</gene>
<dbReference type="SUPFAM" id="SSF47413">
    <property type="entry name" value="lambda repressor-like DNA-binding domains"/>
    <property type="match status" value="1"/>
</dbReference>
<dbReference type="InterPro" id="IPR017507">
    <property type="entry name" value="Tscrpt_reg_HipB-like"/>
</dbReference>
<feature type="compositionally biased region" description="Basic and acidic residues" evidence="1">
    <location>
        <begin position="8"/>
        <end position="19"/>
    </location>
</feature>
<accession>A0ABX7SRF2</accession>